<sequence length="152" mass="16636">MGTLLTAFDNGYISKFSGKSLDEIACEDIYSNDDDDNDDDVGKERARKKKTGPKPSKLPTVRRLHILHGSPLETQRERSPTRVQLAFVQLYCGQASSCRCTVHADSLASAHFDYTTKPAVIFMIAARRERGYSPVTDAKSPAAQKRTVGGGG</sequence>
<dbReference type="Proteomes" id="UP000005408">
    <property type="component" value="Unassembled WGS sequence"/>
</dbReference>
<name>A0A8W8LTU5_MAGGI</name>
<feature type="region of interest" description="Disordered" evidence="1">
    <location>
        <begin position="32"/>
        <end position="58"/>
    </location>
</feature>
<dbReference type="GO" id="GO:0006338">
    <property type="term" value="P:chromatin remodeling"/>
    <property type="evidence" value="ECO:0007669"/>
    <property type="project" value="TreeGrafter"/>
</dbReference>
<dbReference type="InterPro" id="IPR013783">
    <property type="entry name" value="Ig-like_fold"/>
</dbReference>
<protein>
    <submittedName>
        <fullName evidence="2">Uncharacterized protein</fullName>
    </submittedName>
</protein>
<dbReference type="Gene3D" id="2.60.40.10">
    <property type="entry name" value="Immunoglobulins"/>
    <property type="match status" value="1"/>
</dbReference>
<dbReference type="AlphaFoldDB" id="A0A8W8LTU5"/>
<dbReference type="PANTHER" id="PTHR46003:SF1">
    <property type="entry name" value="HOST CELL FACTOR"/>
    <property type="match status" value="1"/>
</dbReference>
<dbReference type="EnsemblMetazoa" id="G29089.1">
    <property type="protein sequence ID" value="G29089.1:cds"/>
    <property type="gene ID" value="G29089"/>
</dbReference>
<proteinExistence type="predicted"/>
<evidence type="ECO:0000313" key="3">
    <source>
        <dbReference type="Proteomes" id="UP000005408"/>
    </source>
</evidence>
<feature type="region of interest" description="Disordered" evidence="1">
    <location>
        <begin position="132"/>
        <end position="152"/>
    </location>
</feature>
<organism evidence="2 3">
    <name type="scientific">Magallana gigas</name>
    <name type="common">Pacific oyster</name>
    <name type="synonym">Crassostrea gigas</name>
    <dbReference type="NCBI Taxonomy" id="29159"/>
    <lineage>
        <taxon>Eukaryota</taxon>
        <taxon>Metazoa</taxon>
        <taxon>Spiralia</taxon>
        <taxon>Lophotrochozoa</taxon>
        <taxon>Mollusca</taxon>
        <taxon>Bivalvia</taxon>
        <taxon>Autobranchia</taxon>
        <taxon>Pteriomorphia</taxon>
        <taxon>Ostreida</taxon>
        <taxon>Ostreoidea</taxon>
        <taxon>Ostreidae</taxon>
        <taxon>Magallana</taxon>
    </lineage>
</organism>
<keyword evidence="3" id="KW-1185">Reference proteome</keyword>
<reference evidence="2" key="1">
    <citation type="submission" date="2022-08" db="UniProtKB">
        <authorList>
            <consortium name="EnsemblMetazoa"/>
        </authorList>
    </citation>
    <scope>IDENTIFICATION</scope>
    <source>
        <strain evidence="2">05x7-T-G4-1.051#20</strain>
    </source>
</reference>
<accession>A0A8W8LTU5</accession>
<dbReference type="GO" id="GO:0003713">
    <property type="term" value="F:transcription coactivator activity"/>
    <property type="evidence" value="ECO:0007669"/>
    <property type="project" value="TreeGrafter"/>
</dbReference>
<dbReference type="GO" id="GO:0035097">
    <property type="term" value="C:histone methyltransferase complex"/>
    <property type="evidence" value="ECO:0007669"/>
    <property type="project" value="TreeGrafter"/>
</dbReference>
<dbReference type="PANTHER" id="PTHR46003">
    <property type="entry name" value="HOST CELL FACTOR"/>
    <property type="match status" value="1"/>
</dbReference>
<evidence type="ECO:0000313" key="2">
    <source>
        <dbReference type="EnsemblMetazoa" id="G29089.1:cds"/>
    </source>
</evidence>
<evidence type="ECO:0000256" key="1">
    <source>
        <dbReference type="SAM" id="MobiDB-lite"/>
    </source>
</evidence>
<feature type="compositionally biased region" description="Acidic residues" evidence="1">
    <location>
        <begin position="32"/>
        <end position="41"/>
    </location>
</feature>
<dbReference type="InterPro" id="IPR043536">
    <property type="entry name" value="HCF1/2"/>
</dbReference>